<dbReference type="InterPro" id="IPR050688">
    <property type="entry name" value="Zinc_finger/UBP_domain"/>
</dbReference>
<accession>A0A7J7K365</accession>
<evidence type="ECO:0000256" key="5">
    <source>
        <dbReference type="PROSITE-ProRule" id="PRU00042"/>
    </source>
</evidence>
<dbReference type="AlphaFoldDB" id="A0A7J7K365"/>
<comment type="caution">
    <text evidence="7">The sequence shown here is derived from an EMBL/GenBank/DDBJ whole genome shotgun (WGS) entry which is preliminary data.</text>
</comment>
<dbReference type="SMART" id="SM00355">
    <property type="entry name" value="ZnF_C2H2"/>
    <property type="match status" value="9"/>
</dbReference>
<dbReference type="GO" id="GO:0005634">
    <property type="term" value="C:nucleus"/>
    <property type="evidence" value="ECO:0007669"/>
    <property type="project" value="TreeGrafter"/>
</dbReference>
<evidence type="ECO:0000256" key="2">
    <source>
        <dbReference type="ARBA" id="ARBA00022737"/>
    </source>
</evidence>
<evidence type="ECO:0000256" key="1">
    <source>
        <dbReference type="ARBA" id="ARBA00022723"/>
    </source>
</evidence>
<feature type="domain" description="C2H2-type" evidence="6">
    <location>
        <begin position="272"/>
        <end position="300"/>
    </location>
</feature>
<dbReference type="Proteomes" id="UP000593567">
    <property type="component" value="Unassembled WGS sequence"/>
</dbReference>
<keyword evidence="3 5" id="KW-0863">Zinc-finger</keyword>
<keyword evidence="1" id="KW-0479">Metal-binding</keyword>
<protein>
    <recommendedName>
        <fullName evidence="6">C2H2-type domain-containing protein</fullName>
    </recommendedName>
</protein>
<evidence type="ECO:0000313" key="8">
    <source>
        <dbReference type="Proteomes" id="UP000593567"/>
    </source>
</evidence>
<evidence type="ECO:0000256" key="3">
    <source>
        <dbReference type="ARBA" id="ARBA00022771"/>
    </source>
</evidence>
<dbReference type="GO" id="GO:0008270">
    <property type="term" value="F:zinc ion binding"/>
    <property type="evidence" value="ECO:0007669"/>
    <property type="project" value="UniProtKB-KW"/>
</dbReference>
<keyword evidence="4" id="KW-0862">Zinc</keyword>
<evidence type="ECO:0000313" key="7">
    <source>
        <dbReference type="EMBL" id="KAF6032374.1"/>
    </source>
</evidence>
<evidence type="ECO:0000259" key="6">
    <source>
        <dbReference type="PROSITE" id="PS50157"/>
    </source>
</evidence>
<dbReference type="Gene3D" id="3.30.160.60">
    <property type="entry name" value="Classic Zinc Finger"/>
    <property type="match status" value="4"/>
</dbReference>
<dbReference type="PANTHER" id="PTHR24403:SF67">
    <property type="entry name" value="FI01116P-RELATED"/>
    <property type="match status" value="1"/>
</dbReference>
<dbReference type="InterPro" id="IPR013087">
    <property type="entry name" value="Znf_C2H2_type"/>
</dbReference>
<dbReference type="GO" id="GO:0045944">
    <property type="term" value="P:positive regulation of transcription by RNA polymerase II"/>
    <property type="evidence" value="ECO:0007669"/>
    <property type="project" value="TreeGrafter"/>
</dbReference>
<feature type="domain" description="C2H2-type" evidence="6">
    <location>
        <begin position="184"/>
        <end position="212"/>
    </location>
</feature>
<keyword evidence="8" id="KW-1185">Reference proteome</keyword>
<gene>
    <name evidence="7" type="ORF">EB796_009316</name>
</gene>
<dbReference type="PANTHER" id="PTHR24403">
    <property type="entry name" value="ZINC FINGER PROTEIN"/>
    <property type="match status" value="1"/>
</dbReference>
<dbReference type="OrthoDB" id="3561125at2759"/>
<dbReference type="PROSITE" id="PS50157">
    <property type="entry name" value="ZINC_FINGER_C2H2_2"/>
    <property type="match status" value="4"/>
</dbReference>
<evidence type="ECO:0000256" key="4">
    <source>
        <dbReference type="ARBA" id="ARBA00022833"/>
    </source>
</evidence>
<feature type="domain" description="C2H2-type" evidence="6">
    <location>
        <begin position="330"/>
        <end position="357"/>
    </location>
</feature>
<dbReference type="Pfam" id="PF13909">
    <property type="entry name" value="zf-H2C2_5"/>
    <property type="match status" value="1"/>
</dbReference>
<keyword evidence="2" id="KW-0677">Repeat</keyword>
<feature type="domain" description="C2H2-type" evidence="6">
    <location>
        <begin position="242"/>
        <end position="270"/>
    </location>
</feature>
<sequence length="566" mass="62570">MEEKTELLNPYATEKLSPKHLELLYPAVFYKSDEELSLHLSQACLVERLSWEGDKAIGETAFWLKVLSTPQTEYLKQQKKLFKLAITERCKDICDTYNSPGLGLPPEVITLNIRGKQGEPKSPAAAVPMLEKRPQLKPVIRVTTGDNGTQKHLNEGVTEAAAAAAVTQTADFASPTPGFGIKTYKCRHCEFASDNRAGLNRHQKLNHADELPYSCDRCDYTSKYAWSVKTHIDSVHLKSKRFKCPLCDYATSQACFLKRHTLRRHNPEKGAYKCTYCDYAAHHPNSLQRHINRQHTHNFAHKCPYCDFGRDCKYLVEDHINAEHLKKVIYQCSECSFQTYKQRALKSHHKTHENKSVMQCSECEFKSVSVSGLTKHMKQEHPDVDAKATVAGTKGKRSLASVVQHDGDEYTAVVMGKCKYCDYANENLLKLKAHVRRYHRKGNAQCPHCPFTAITKISLAKHVNNKHAGLAATTDDAAKDASANVLLSADAVTNSAVTETFAAEGIATAEDTFSASIPTGGLSEVAVEGGGTVTAQVASVVNQADLPTVSFVEGSDGNIIVVQSAE</sequence>
<dbReference type="EMBL" id="VXIV02001512">
    <property type="protein sequence ID" value="KAF6032374.1"/>
    <property type="molecule type" value="Genomic_DNA"/>
</dbReference>
<dbReference type="InterPro" id="IPR036236">
    <property type="entry name" value="Znf_C2H2_sf"/>
</dbReference>
<organism evidence="7 8">
    <name type="scientific">Bugula neritina</name>
    <name type="common">Brown bryozoan</name>
    <name type="synonym">Sertularia neritina</name>
    <dbReference type="NCBI Taxonomy" id="10212"/>
    <lineage>
        <taxon>Eukaryota</taxon>
        <taxon>Metazoa</taxon>
        <taxon>Spiralia</taxon>
        <taxon>Lophotrochozoa</taxon>
        <taxon>Bryozoa</taxon>
        <taxon>Gymnolaemata</taxon>
        <taxon>Cheilostomatida</taxon>
        <taxon>Flustrina</taxon>
        <taxon>Buguloidea</taxon>
        <taxon>Bugulidae</taxon>
        <taxon>Bugula</taxon>
    </lineage>
</organism>
<proteinExistence type="predicted"/>
<name>A0A7J7K365_BUGNE</name>
<reference evidence="7" key="1">
    <citation type="submission" date="2020-06" db="EMBL/GenBank/DDBJ databases">
        <title>Draft genome of Bugula neritina, a colonial animal packing powerful symbionts and potential medicines.</title>
        <authorList>
            <person name="Rayko M."/>
        </authorList>
    </citation>
    <scope>NUCLEOTIDE SEQUENCE [LARGE SCALE GENOMIC DNA]</scope>
    <source>
        <strain evidence="7">Kwan_BN1</strain>
    </source>
</reference>
<dbReference type="SUPFAM" id="SSF57667">
    <property type="entry name" value="beta-beta-alpha zinc fingers"/>
    <property type="match status" value="3"/>
</dbReference>